<dbReference type="AlphaFoldDB" id="A0A420ZDK6"/>
<evidence type="ECO:0000256" key="1">
    <source>
        <dbReference type="SAM" id="Phobius"/>
    </source>
</evidence>
<keyword evidence="1" id="KW-1133">Transmembrane helix</keyword>
<proteinExistence type="predicted"/>
<accession>A0A420ZDK6</accession>
<evidence type="ECO:0000313" key="3">
    <source>
        <dbReference type="Proteomes" id="UP000281261"/>
    </source>
</evidence>
<name>A0A420ZDK6_UNCK3</name>
<sequence>MKKNMNNKMIYIAASFMVMLLLMGGGVPSIAQGLLASSGPSAAAYSLRVAFDEPSISPLPGSIISGRVVLLQNGEPSKSIPADLWPDNVREQFTPQLDIKVGGVRNVYYYRGEYEYGRESSQHRLAVSESALLKTQIFSPQATNQWDYPINGDKFLATLDFSSGDAQFSYVYGGGAVGNKLTFDFTARFFDTNVLASEVLPFGSGIDDIIRSQDLNRQVKGNFYYDVSFDTISVNKDRQRHVKITITAKETHNNQIYDNPYQRVRVVLRPIRVEYDPNARDFIAKTTFYYPGQFRGTKLFVNEKANWAKTAVYHSSYKLRDYPQNVRSEPYENNFNAVELDLVNGKGEVWFTYEGQQGFVPYVSFRVSPTDYTRGNRQYASNSTSYRTKLEIPRRPPDFVMLYGTWMKDDSLAERVFTIASLPIANPAANYVPPSLGSPVEVILEDIENNSLKQNYDAVQPQTPTTDGDELPLAKHNRQAIWWLIGFHISVVLLGGALIFILKRKRKSYGKN</sequence>
<keyword evidence="1" id="KW-0472">Membrane</keyword>
<keyword evidence="1" id="KW-0812">Transmembrane</keyword>
<feature type="transmembrane region" description="Helical" evidence="1">
    <location>
        <begin position="480"/>
        <end position="502"/>
    </location>
</feature>
<comment type="caution">
    <text evidence="2">The sequence shown here is derived from an EMBL/GenBank/DDBJ whole genome shotgun (WGS) entry which is preliminary data.</text>
</comment>
<protein>
    <submittedName>
        <fullName evidence="2">Uncharacterized protein</fullName>
    </submittedName>
</protein>
<dbReference type="Proteomes" id="UP000281261">
    <property type="component" value="Unassembled WGS sequence"/>
</dbReference>
<evidence type="ECO:0000313" key="2">
    <source>
        <dbReference type="EMBL" id="RLC37707.1"/>
    </source>
</evidence>
<gene>
    <name evidence="2" type="ORF">DRH29_01300</name>
</gene>
<reference evidence="2 3" key="1">
    <citation type="submission" date="2018-06" db="EMBL/GenBank/DDBJ databases">
        <title>Extensive metabolic versatility and redundancy in microbially diverse, dynamic hydrothermal sediments.</title>
        <authorList>
            <person name="Dombrowski N."/>
            <person name="Teske A."/>
            <person name="Baker B.J."/>
        </authorList>
    </citation>
    <scope>NUCLEOTIDE SEQUENCE [LARGE SCALE GENOMIC DNA]</scope>
    <source>
        <strain evidence="2">B79_G16</strain>
    </source>
</reference>
<dbReference type="EMBL" id="QMNG01000002">
    <property type="protein sequence ID" value="RLC37707.1"/>
    <property type="molecule type" value="Genomic_DNA"/>
</dbReference>
<organism evidence="2 3">
    <name type="scientific">candidate division Kazan bacterium</name>
    <dbReference type="NCBI Taxonomy" id="2202143"/>
    <lineage>
        <taxon>Bacteria</taxon>
        <taxon>Bacteria division Kazan-3B-28</taxon>
    </lineage>
</organism>